<comment type="caution">
    <text evidence="2">The sequence shown here is derived from an EMBL/GenBank/DDBJ whole genome shotgun (WGS) entry which is preliminary data.</text>
</comment>
<evidence type="ECO:0000259" key="1">
    <source>
        <dbReference type="Pfam" id="PF07727"/>
    </source>
</evidence>
<gene>
    <name evidence="2" type="ORF">LIER_41313</name>
</gene>
<dbReference type="AlphaFoldDB" id="A0AAV3RBJ3"/>
<evidence type="ECO:0000313" key="2">
    <source>
        <dbReference type="EMBL" id="GAA0172263.1"/>
    </source>
</evidence>
<evidence type="ECO:0000313" key="3">
    <source>
        <dbReference type="Proteomes" id="UP001454036"/>
    </source>
</evidence>
<sequence length="95" mass="11131">MVLSTSTKHDWLQRVTSKRKARISMRYSAPVSKLDTVRLIISLAAQNGWKLLQMDVKSAFLNAFLQDEIYHEQPPGFVKKGEEEKVYERERPYMD</sequence>
<dbReference type="EMBL" id="BAABME010025513">
    <property type="protein sequence ID" value="GAA0172263.1"/>
    <property type="molecule type" value="Genomic_DNA"/>
</dbReference>
<organism evidence="2 3">
    <name type="scientific">Lithospermum erythrorhizon</name>
    <name type="common">Purple gromwell</name>
    <name type="synonym">Lithospermum officinale var. erythrorhizon</name>
    <dbReference type="NCBI Taxonomy" id="34254"/>
    <lineage>
        <taxon>Eukaryota</taxon>
        <taxon>Viridiplantae</taxon>
        <taxon>Streptophyta</taxon>
        <taxon>Embryophyta</taxon>
        <taxon>Tracheophyta</taxon>
        <taxon>Spermatophyta</taxon>
        <taxon>Magnoliopsida</taxon>
        <taxon>eudicotyledons</taxon>
        <taxon>Gunneridae</taxon>
        <taxon>Pentapetalae</taxon>
        <taxon>asterids</taxon>
        <taxon>lamiids</taxon>
        <taxon>Boraginales</taxon>
        <taxon>Boraginaceae</taxon>
        <taxon>Boraginoideae</taxon>
        <taxon>Lithospermeae</taxon>
        <taxon>Lithospermum</taxon>
    </lineage>
</organism>
<protein>
    <recommendedName>
        <fullName evidence="1">Reverse transcriptase Ty1/copia-type domain-containing protein</fullName>
    </recommendedName>
</protein>
<name>A0AAV3RBJ3_LITER</name>
<accession>A0AAV3RBJ3</accession>
<dbReference type="InterPro" id="IPR013103">
    <property type="entry name" value="RVT_2"/>
</dbReference>
<reference evidence="2 3" key="1">
    <citation type="submission" date="2024-01" db="EMBL/GenBank/DDBJ databases">
        <title>The complete chloroplast genome sequence of Lithospermum erythrorhizon: insights into the phylogenetic relationship among Boraginaceae species and the maternal lineages of purple gromwells.</title>
        <authorList>
            <person name="Okada T."/>
            <person name="Watanabe K."/>
        </authorList>
    </citation>
    <scope>NUCLEOTIDE SEQUENCE [LARGE SCALE GENOMIC DNA]</scope>
</reference>
<keyword evidence="3" id="KW-1185">Reference proteome</keyword>
<feature type="domain" description="Reverse transcriptase Ty1/copia-type" evidence="1">
    <location>
        <begin position="27"/>
        <end position="89"/>
    </location>
</feature>
<dbReference type="Pfam" id="PF07727">
    <property type="entry name" value="RVT_2"/>
    <property type="match status" value="1"/>
</dbReference>
<dbReference type="Proteomes" id="UP001454036">
    <property type="component" value="Unassembled WGS sequence"/>
</dbReference>
<proteinExistence type="predicted"/>